<gene>
    <name evidence="1" type="ORF">MB818_01775</name>
</gene>
<sequence length="166" mass="18847">MTQTPAMPNAQKAKPTFFVFAGWLPSLSQFYGLEYPGKARVSLSGIHQYLSANPERIAQLIHLTYRDRNGQTVERFIVGYRTIDGQDPDQWVAEIYEISQAANQRGQVAQGWNKVLGSVLRENTFLLNLLRKEAKRRPEAAQALRSLVLTDDTRLSVATRQVFRPL</sequence>
<keyword evidence="2" id="KW-1185">Reference proteome</keyword>
<dbReference type="EMBL" id="JAKOEM010000001">
    <property type="protein sequence ID" value="MCG6556912.1"/>
    <property type="molecule type" value="Genomic_DNA"/>
</dbReference>
<protein>
    <recommendedName>
        <fullName evidence="3">PAS domain-containing protein</fullName>
    </recommendedName>
</protein>
<evidence type="ECO:0000313" key="2">
    <source>
        <dbReference type="Proteomes" id="UP001165279"/>
    </source>
</evidence>
<reference evidence="1" key="1">
    <citation type="submission" date="2022-02" db="EMBL/GenBank/DDBJ databases">
        <title>The genome sequence of Ruegeria sp. 1NDH52C.</title>
        <authorList>
            <person name="Du J."/>
        </authorList>
    </citation>
    <scope>NUCLEOTIDE SEQUENCE</scope>
    <source>
        <strain evidence="1">1NDH52C</strain>
    </source>
</reference>
<evidence type="ECO:0008006" key="3">
    <source>
        <dbReference type="Google" id="ProtNLM"/>
    </source>
</evidence>
<proteinExistence type="predicted"/>
<evidence type="ECO:0000313" key="1">
    <source>
        <dbReference type="EMBL" id="MCG6556912.1"/>
    </source>
</evidence>
<organism evidence="1 2">
    <name type="scientific">Ruegeria alba</name>
    <dbReference type="NCBI Taxonomy" id="2916756"/>
    <lineage>
        <taxon>Bacteria</taxon>
        <taxon>Pseudomonadati</taxon>
        <taxon>Pseudomonadota</taxon>
        <taxon>Alphaproteobacteria</taxon>
        <taxon>Rhodobacterales</taxon>
        <taxon>Roseobacteraceae</taxon>
        <taxon>Ruegeria</taxon>
    </lineage>
</organism>
<comment type="caution">
    <text evidence="1">The sequence shown here is derived from an EMBL/GenBank/DDBJ whole genome shotgun (WGS) entry which is preliminary data.</text>
</comment>
<accession>A0ABS9NRR1</accession>
<dbReference type="RefSeq" id="WP_238903685.1">
    <property type="nucleotide sequence ID" value="NZ_JAKOEM010000001.1"/>
</dbReference>
<name>A0ABS9NRR1_9RHOB</name>
<dbReference type="Proteomes" id="UP001165279">
    <property type="component" value="Unassembled WGS sequence"/>
</dbReference>